<dbReference type="Proteomes" id="UP000007076">
    <property type="component" value="Chromosome"/>
</dbReference>
<reference evidence="2 3" key="1">
    <citation type="journal article" date="2010" name="DNA Res.">
        <title>Genome sequence of Kitasatospora setae NBRC 14216T: an evolutionary snapshot of the family Streptomycetaceae.</title>
        <authorList>
            <person name="Ichikawa N."/>
            <person name="Oguchi A."/>
            <person name="Ikeda H."/>
            <person name="Ishikawa J."/>
            <person name="Kitani S."/>
            <person name="Watanabe Y."/>
            <person name="Nakamura S."/>
            <person name="Katano Y."/>
            <person name="Kishi E."/>
            <person name="Sasagawa M."/>
            <person name="Ankai A."/>
            <person name="Fukui S."/>
            <person name="Hashimoto Y."/>
            <person name="Kamata S."/>
            <person name="Otoguro M."/>
            <person name="Tanikawa S."/>
            <person name="Nihira T."/>
            <person name="Horinouchi S."/>
            <person name="Ohnishi Y."/>
            <person name="Hayakawa M."/>
            <person name="Kuzuyama T."/>
            <person name="Arisawa A."/>
            <person name="Nomoto F."/>
            <person name="Miura H."/>
            <person name="Takahashi Y."/>
            <person name="Fujita N."/>
        </authorList>
    </citation>
    <scope>NUCLEOTIDE SEQUENCE [LARGE SCALE GENOMIC DNA]</scope>
    <source>
        <strain evidence="3">ATCC 33774 / DSM 43861 / JCM 3304 / KCC A-0304 / NBRC 14216 / KM-6054</strain>
    </source>
</reference>
<dbReference type="CDD" id="cd16936">
    <property type="entry name" value="HATPase_RsbW-like"/>
    <property type="match status" value="1"/>
</dbReference>
<dbReference type="InterPro" id="IPR036890">
    <property type="entry name" value="HATPase_C_sf"/>
</dbReference>
<name>E4NG37_KITSK</name>
<dbReference type="AlphaFoldDB" id="E4NG37"/>
<evidence type="ECO:0000313" key="2">
    <source>
        <dbReference type="EMBL" id="BAJ30467.1"/>
    </source>
</evidence>
<dbReference type="RefSeq" id="WP_014137766.1">
    <property type="nucleotide sequence ID" value="NC_016109.1"/>
</dbReference>
<evidence type="ECO:0000313" key="3">
    <source>
        <dbReference type="Proteomes" id="UP000007076"/>
    </source>
</evidence>
<evidence type="ECO:0000256" key="1">
    <source>
        <dbReference type="SAM" id="MobiDB-lite"/>
    </source>
</evidence>
<dbReference type="HOGENOM" id="CLU_1198499_0_0_11"/>
<gene>
    <name evidence="2" type="ordered locus">KSE_46860</name>
</gene>
<feature type="region of interest" description="Disordered" evidence="1">
    <location>
        <begin position="208"/>
        <end position="231"/>
    </location>
</feature>
<dbReference type="KEGG" id="ksk:KSE_46860"/>
<dbReference type="eggNOG" id="COG2172">
    <property type="taxonomic scope" value="Bacteria"/>
</dbReference>
<dbReference type="Gene3D" id="3.30.565.10">
    <property type="entry name" value="Histidine kinase-like ATPase, C-terminal domain"/>
    <property type="match status" value="1"/>
</dbReference>
<proteinExistence type="predicted"/>
<protein>
    <submittedName>
        <fullName evidence="2">Uncharacterized protein</fullName>
    </submittedName>
</protein>
<sequence>MRSAITYLCTDDKVSRPLLAGWCEQRAAAESVQVTETVLDTDALLPPAERPGWKHVMALVAGGHVAMIVTLDRTMLVVGRKDWDRLAASVAAHGGVLVTHRTPAPSFPPTDGVQQQLSPVPAAPPTVELVANAARHSPPGTHHAALRLAPDGTALVMEAHDLSRAAPYVPAGARADEVREKGRGLLIVSGPGRELGMGADLRRQEGLDAAATDHTPCPRTRSTPSRARPTR</sequence>
<dbReference type="EMBL" id="AP010968">
    <property type="protein sequence ID" value="BAJ30467.1"/>
    <property type="molecule type" value="Genomic_DNA"/>
</dbReference>
<keyword evidence="3" id="KW-1185">Reference proteome</keyword>
<organism evidence="2 3">
    <name type="scientific">Kitasatospora setae (strain ATCC 33774 / DSM 43861 / JCM 3304 / KCC A-0304 / NBRC 14216 / KM-6054)</name>
    <name type="common">Streptomyces setae</name>
    <dbReference type="NCBI Taxonomy" id="452652"/>
    <lineage>
        <taxon>Bacteria</taxon>
        <taxon>Bacillati</taxon>
        <taxon>Actinomycetota</taxon>
        <taxon>Actinomycetes</taxon>
        <taxon>Kitasatosporales</taxon>
        <taxon>Streptomycetaceae</taxon>
        <taxon>Kitasatospora</taxon>
    </lineage>
</organism>
<accession>E4NG37</accession>
<feature type="compositionally biased region" description="Low complexity" evidence="1">
    <location>
        <begin position="215"/>
        <end position="231"/>
    </location>
</feature>
<dbReference type="STRING" id="452652.KSE_46860"/>